<reference evidence="2" key="1">
    <citation type="journal article" date="2023" name="IScience">
        <title>Live-bearing cockroach genome reveals convergent evolutionary mechanisms linked to viviparity in insects and beyond.</title>
        <authorList>
            <person name="Fouks B."/>
            <person name="Harrison M.C."/>
            <person name="Mikhailova A.A."/>
            <person name="Marchal E."/>
            <person name="English S."/>
            <person name="Carruthers M."/>
            <person name="Jennings E.C."/>
            <person name="Chiamaka E.L."/>
            <person name="Frigard R.A."/>
            <person name="Pippel M."/>
            <person name="Attardo G.M."/>
            <person name="Benoit J.B."/>
            <person name="Bornberg-Bauer E."/>
            <person name="Tobe S.S."/>
        </authorList>
    </citation>
    <scope>NUCLEOTIDE SEQUENCE</scope>
    <source>
        <strain evidence="2">Stay&amp;Tobe</strain>
    </source>
</reference>
<feature type="chain" id="PRO_5042278117" evidence="1">
    <location>
        <begin position="23"/>
        <end position="66"/>
    </location>
</feature>
<feature type="non-terminal residue" evidence="2">
    <location>
        <position position="1"/>
    </location>
</feature>
<evidence type="ECO:0000313" key="2">
    <source>
        <dbReference type="EMBL" id="KAJ9595385.1"/>
    </source>
</evidence>
<feature type="non-terminal residue" evidence="2">
    <location>
        <position position="66"/>
    </location>
</feature>
<feature type="signal peptide" evidence="1">
    <location>
        <begin position="1"/>
        <end position="22"/>
    </location>
</feature>
<proteinExistence type="predicted"/>
<evidence type="ECO:0000256" key="1">
    <source>
        <dbReference type="SAM" id="SignalP"/>
    </source>
</evidence>
<accession>A0AAD8AA80</accession>
<reference evidence="2" key="2">
    <citation type="submission" date="2023-05" db="EMBL/GenBank/DDBJ databases">
        <authorList>
            <person name="Fouks B."/>
        </authorList>
    </citation>
    <scope>NUCLEOTIDE SEQUENCE</scope>
    <source>
        <strain evidence="2">Stay&amp;Tobe</strain>
        <tissue evidence="2">Testes</tissue>
    </source>
</reference>
<protein>
    <submittedName>
        <fullName evidence="2">Uncharacterized protein</fullName>
    </submittedName>
</protein>
<gene>
    <name evidence="2" type="ORF">L9F63_013435</name>
</gene>
<evidence type="ECO:0000313" key="3">
    <source>
        <dbReference type="Proteomes" id="UP001233999"/>
    </source>
</evidence>
<dbReference type="Proteomes" id="UP001233999">
    <property type="component" value="Unassembled WGS sequence"/>
</dbReference>
<keyword evidence="3" id="KW-1185">Reference proteome</keyword>
<dbReference type="AlphaFoldDB" id="A0AAD8AA80"/>
<comment type="caution">
    <text evidence="2">The sequence shown here is derived from an EMBL/GenBank/DDBJ whole genome shotgun (WGS) entry which is preliminary data.</text>
</comment>
<sequence length="66" mass="7837">PSWLYKCIFFSLFLVLYDLIKHLQKACWSNKCVCCFLYVHERLGRNLPSIVGKRKRIIAKLTSRFA</sequence>
<keyword evidence="1" id="KW-0732">Signal</keyword>
<name>A0AAD8AA80_DIPPU</name>
<dbReference type="EMBL" id="JASPKZ010002343">
    <property type="protein sequence ID" value="KAJ9595385.1"/>
    <property type="molecule type" value="Genomic_DNA"/>
</dbReference>
<organism evidence="2 3">
    <name type="scientific">Diploptera punctata</name>
    <name type="common">Pacific beetle cockroach</name>
    <dbReference type="NCBI Taxonomy" id="6984"/>
    <lineage>
        <taxon>Eukaryota</taxon>
        <taxon>Metazoa</taxon>
        <taxon>Ecdysozoa</taxon>
        <taxon>Arthropoda</taxon>
        <taxon>Hexapoda</taxon>
        <taxon>Insecta</taxon>
        <taxon>Pterygota</taxon>
        <taxon>Neoptera</taxon>
        <taxon>Polyneoptera</taxon>
        <taxon>Dictyoptera</taxon>
        <taxon>Blattodea</taxon>
        <taxon>Blaberoidea</taxon>
        <taxon>Blaberidae</taxon>
        <taxon>Diplopterinae</taxon>
        <taxon>Diploptera</taxon>
    </lineage>
</organism>